<dbReference type="EMBL" id="CP036268">
    <property type="protein sequence ID" value="QDT35944.1"/>
    <property type="molecule type" value="Genomic_DNA"/>
</dbReference>
<dbReference type="AlphaFoldDB" id="A0A517QWG4"/>
<keyword evidence="1" id="KW-0732">Signal</keyword>
<gene>
    <name evidence="2" type="ORF">Pan189_02970</name>
</gene>
<evidence type="ECO:0000256" key="1">
    <source>
        <dbReference type="SAM" id="SignalP"/>
    </source>
</evidence>
<feature type="chain" id="PRO_5021983318" evidence="1">
    <location>
        <begin position="24"/>
        <end position="231"/>
    </location>
</feature>
<feature type="signal peptide" evidence="1">
    <location>
        <begin position="1"/>
        <end position="23"/>
    </location>
</feature>
<dbReference type="KEGG" id="svp:Pan189_02970"/>
<dbReference type="OrthoDB" id="280450at2"/>
<organism evidence="2 3">
    <name type="scientific">Stratiformator vulcanicus</name>
    <dbReference type="NCBI Taxonomy" id="2527980"/>
    <lineage>
        <taxon>Bacteria</taxon>
        <taxon>Pseudomonadati</taxon>
        <taxon>Planctomycetota</taxon>
        <taxon>Planctomycetia</taxon>
        <taxon>Planctomycetales</taxon>
        <taxon>Planctomycetaceae</taxon>
        <taxon>Stratiformator</taxon>
    </lineage>
</organism>
<dbReference type="Proteomes" id="UP000317318">
    <property type="component" value="Chromosome"/>
</dbReference>
<evidence type="ECO:0000313" key="3">
    <source>
        <dbReference type="Proteomes" id="UP000317318"/>
    </source>
</evidence>
<dbReference type="RefSeq" id="WP_145362197.1">
    <property type="nucleotide sequence ID" value="NZ_CP036268.1"/>
</dbReference>
<proteinExistence type="predicted"/>
<reference evidence="2 3" key="1">
    <citation type="submission" date="2019-02" db="EMBL/GenBank/DDBJ databases">
        <title>Deep-cultivation of Planctomycetes and their phenomic and genomic characterization uncovers novel biology.</title>
        <authorList>
            <person name="Wiegand S."/>
            <person name="Jogler M."/>
            <person name="Boedeker C."/>
            <person name="Pinto D."/>
            <person name="Vollmers J."/>
            <person name="Rivas-Marin E."/>
            <person name="Kohn T."/>
            <person name="Peeters S.H."/>
            <person name="Heuer A."/>
            <person name="Rast P."/>
            <person name="Oberbeckmann S."/>
            <person name="Bunk B."/>
            <person name="Jeske O."/>
            <person name="Meyerdierks A."/>
            <person name="Storesund J.E."/>
            <person name="Kallscheuer N."/>
            <person name="Luecker S."/>
            <person name="Lage O.M."/>
            <person name="Pohl T."/>
            <person name="Merkel B.J."/>
            <person name="Hornburger P."/>
            <person name="Mueller R.-W."/>
            <person name="Bruemmer F."/>
            <person name="Labrenz M."/>
            <person name="Spormann A.M."/>
            <person name="Op den Camp H."/>
            <person name="Overmann J."/>
            <person name="Amann R."/>
            <person name="Jetten M.S.M."/>
            <person name="Mascher T."/>
            <person name="Medema M.H."/>
            <person name="Devos D.P."/>
            <person name="Kaster A.-K."/>
            <person name="Ovreas L."/>
            <person name="Rohde M."/>
            <person name="Galperin M.Y."/>
            <person name="Jogler C."/>
        </authorList>
    </citation>
    <scope>NUCLEOTIDE SEQUENCE [LARGE SCALE GENOMIC DNA]</scope>
    <source>
        <strain evidence="2 3">Pan189</strain>
    </source>
</reference>
<evidence type="ECO:0000313" key="2">
    <source>
        <dbReference type="EMBL" id="QDT35944.1"/>
    </source>
</evidence>
<accession>A0A517QWG4</accession>
<keyword evidence="3" id="KW-1185">Reference proteome</keyword>
<name>A0A517QWG4_9PLAN</name>
<sequence length="231" mass="24280" precursor="true">MLLKQSMAALPALAFGIAASSLTATIGLADTIRLENGDTLSGHVKSLDDQNLVLASDVLGDVTLKRTKVAEIYLGDNRPQEPVATVVPAPPKQDATANKAGGVAGALGLGQGTLPAQQNLNDILGQLQSGGVSADTMEGLQQQFPLLADPKVSSMFRDRVGGLMSGRLDVQDIRKDAVQALDMIEELEADLGPQAAQALQGYKGILQNFVQRSAPVEPIKPEDESKNDETE</sequence>
<protein>
    <submittedName>
        <fullName evidence="2">Uncharacterized protein</fullName>
    </submittedName>
</protein>